<dbReference type="PANTHER" id="PTHR24220">
    <property type="entry name" value="IMPORT ATP-BINDING PROTEIN"/>
    <property type="match status" value="1"/>
</dbReference>
<organism evidence="7 8">
    <name type="scientific">Candidatus Endolissoclinum faulkneri L2</name>
    <dbReference type="NCBI Taxonomy" id="1193729"/>
    <lineage>
        <taxon>Bacteria</taxon>
        <taxon>Pseudomonadati</taxon>
        <taxon>Pseudomonadota</taxon>
        <taxon>Alphaproteobacteria</taxon>
        <taxon>Rhodospirillales</taxon>
        <taxon>Rhodospirillaceae</taxon>
        <taxon>Candidatus Endolissoclinum</taxon>
    </lineage>
</organism>
<dbReference type="InterPro" id="IPR017911">
    <property type="entry name" value="MacB-like_ATP-bd"/>
</dbReference>
<keyword evidence="4" id="KW-0067">ATP-binding</keyword>
<feature type="domain" description="ABC transporter" evidence="6">
    <location>
        <begin position="33"/>
        <end position="258"/>
    </location>
</feature>
<dbReference type="InterPro" id="IPR017871">
    <property type="entry name" value="ABC_transporter-like_CS"/>
</dbReference>
<dbReference type="GO" id="GO:0044874">
    <property type="term" value="P:lipoprotein localization to outer membrane"/>
    <property type="evidence" value="ECO:0007669"/>
    <property type="project" value="TreeGrafter"/>
</dbReference>
<dbReference type="Proteomes" id="UP000010077">
    <property type="component" value="Chromosome"/>
</dbReference>
<proteinExistence type="inferred from homology"/>
<evidence type="ECO:0000256" key="1">
    <source>
        <dbReference type="ARBA" id="ARBA00022448"/>
    </source>
</evidence>
<protein>
    <submittedName>
        <fullName evidence="7">ABC transporter family protein</fullName>
    </submittedName>
</protein>
<evidence type="ECO:0000256" key="5">
    <source>
        <dbReference type="ARBA" id="ARBA00038388"/>
    </source>
</evidence>
<dbReference type="GO" id="GO:0005524">
    <property type="term" value="F:ATP binding"/>
    <property type="evidence" value="ECO:0007669"/>
    <property type="project" value="UniProtKB-KW"/>
</dbReference>
<dbReference type="GO" id="GO:0022857">
    <property type="term" value="F:transmembrane transporter activity"/>
    <property type="evidence" value="ECO:0007669"/>
    <property type="project" value="TreeGrafter"/>
</dbReference>
<dbReference type="SUPFAM" id="SSF52540">
    <property type="entry name" value="P-loop containing nucleoside triphosphate hydrolases"/>
    <property type="match status" value="1"/>
</dbReference>
<dbReference type="AlphaFoldDB" id="K7YRE2"/>
<dbReference type="GO" id="GO:0016887">
    <property type="term" value="F:ATP hydrolysis activity"/>
    <property type="evidence" value="ECO:0007669"/>
    <property type="project" value="InterPro"/>
</dbReference>
<keyword evidence="2" id="KW-0997">Cell inner membrane</keyword>
<keyword evidence="2" id="KW-1003">Cell membrane</keyword>
<dbReference type="InterPro" id="IPR003439">
    <property type="entry name" value="ABC_transporter-like_ATP-bd"/>
</dbReference>
<dbReference type="InterPro" id="IPR003593">
    <property type="entry name" value="AAA+_ATPase"/>
</dbReference>
<evidence type="ECO:0000259" key="6">
    <source>
        <dbReference type="PROSITE" id="PS50893"/>
    </source>
</evidence>
<dbReference type="PATRIC" id="fig|1193729.4.peg.514"/>
<dbReference type="FunFam" id="3.40.50.300:FF:000032">
    <property type="entry name" value="Export ABC transporter ATP-binding protein"/>
    <property type="match status" value="1"/>
</dbReference>
<dbReference type="RefSeq" id="WP_015088612.1">
    <property type="nucleotide sequence ID" value="NC_019566.1"/>
</dbReference>
<evidence type="ECO:0000313" key="8">
    <source>
        <dbReference type="Proteomes" id="UP000010077"/>
    </source>
</evidence>
<dbReference type="InterPro" id="IPR015854">
    <property type="entry name" value="ABC_transpr_LolD-like"/>
</dbReference>
<evidence type="ECO:0000256" key="4">
    <source>
        <dbReference type="ARBA" id="ARBA00022840"/>
    </source>
</evidence>
<keyword evidence="2" id="KW-0472">Membrane</keyword>
<accession>K7YRE2</accession>
<dbReference type="GO" id="GO:0089705">
    <property type="term" value="P:protein localization to outer membrane"/>
    <property type="evidence" value="ECO:0007669"/>
    <property type="project" value="TreeGrafter"/>
</dbReference>
<evidence type="ECO:0000313" key="7">
    <source>
        <dbReference type="EMBL" id="AFX99114.1"/>
    </source>
</evidence>
<keyword evidence="8" id="KW-1185">Reference proteome</keyword>
<dbReference type="HOGENOM" id="CLU_000604_1_22_5"/>
<dbReference type="STRING" id="1193729.A1OE_931"/>
<keyword evidence="3" id="KW-0547">Nucleotide-binding</keyword>
<sequence length="258" mass="28231">MLLSLIQLTLYATNETMISLQPNFPVISDEKAIVLKEVTRMFSLGGKKLLVLRSANLTLNKGQIVALVGPSGAGKSTLLHIAALLEKPTSGKVIVNGKNCSELDDGERTRFRQSTIGFVYQFHHLLPAFSARENVMIPQMIAGYSKRKARKQADKLLDMVGLSSRANHRPAKLSGGEQQRVAIVRSIANLPRVLIADEPTGNLDQQTAYQVFSQLTHIVKSTGLSALIATHNTDLATQMDRIVECRDGVLVEQQSSTQ</sequence>
<dbReference type="PROSITE" id="PS00211">
    <property type="entry name" value="ABC_TRANSPORTER_1"/>
    <property type="match status" value="1"/>
</dbReference>
<dbReference type="Pfam" id="PF00005">
    <property type="entry name" value="ABC_tran"/>
    <property type="match status" value="1"/>
</dbReference>
<dbReference type="EMBL" id="CP003539">
    <property type="protein sequence ID" value="AFX99114.1"/>
    <property type="molecule type" value="Genomic_DNA"/>
</dbReference>
<dbReference type="InterPro" id="IPR027417">
    <property type="entry name" value="P-loop_NTPase"/>
</dbReference>
<comment type="similarity">
    <text evidence="5">Belongs to the ABC transporter superfamily. Macrolide exporter (TC 3.A.1.122) family.</text>
</comment>
<dbReference type="PANTHER" id="PTHR24220:SF689">
    <property type="entry name" value="LIPOPROTEIN-RELEASING SYSTEM ATP-BINDING PROTEIN LOLD"/>
    <property type="match status" value="1"/>
</dbReference>
<dbReference type="Gene3D" id="3.40.50.300">
    <property type="entry name" value="P-loop containing nucleotide triphosphate hydrolases"/>
    <property type="match status" value="1"/>
</dbReference>
<evidence type="ECO:0000256" key="2">
    <source>
        <dbReference type="ARBA" id="ARBA00022519"/>
    </source>
</evidence>
<keyword evidence="1" id="KW-0813">Transport</keyword>
<reference evidence="7 8" key="1">
    <citation type="journal article" date="2012" name="Proc. Natl. Acad. Sci. U.S.A.">
        <title>Genome streamlining and chemical defense in a coral reef symbiosis.</title>
        <authorList>
            <person name="Kwan J.C."/>
            <person name="Donia M.S."/>
            <person name="Han A.W."/>
            <person name="Hirose E."/>
            <person name="Haygood M.G."/>
            <person name="Schmidt E.W."/>
        </authorList>
    </citation>
    <scope>NUCLEOTIDE SEQUENCE [LARGE SCALE GENOMIC DNA]</scope>
    <source>
        <strain evidence="7 8">L2</strain>
    </source>
</reference>
<gene>
    <name evidence="7" type="ORF">A1OE_931</name>
</gene>
<dbReference type="GO" id="GO:0098796">
    <property type="term" value="C:membrane protein complex"/>
    <property type="evidence" value="ECO:0007669"/>
    <property type="project" value="UniProtKB-ARBA"/>
</dbReference>
<dbReference type="SMART" id="SM00382">
    <property type="entry name" value="AAA"/>
    <property type="match status" value="1"/>
</dbReference>
<name>K7YRE2_9PROT</name>
<dbReference type="KEGG" id="thal:A1OE_931"/>
<dbReference type="eggNOG" id="COG1136">
    <property type="taxonomic scope" value="Bacteria"/>
</dbReference>
<dbReference type="CDD" id="cd03255">
    <property type="entry name" value="ABC_MJ0796_LolCDE_FtsE"/>
    <property type="match status" value="1"/>
</dbReference>
<dbReference type="PROSITE" id="PS50893">
    <property type="entry name" value="ABC_TRANSPORTER_2"/>
    <property type="match status" value="1"/>
</dbReference>
<evidence type="ECO:0000256" key="3">
    <source>
        <dbReference type="ARBA" id="ARBA00022741"/>
    </source>
</evidence>
<dbReference type="GO" id="GO:0005886">
    <property type="term" value="C:plasma membrane"/>
    <property type="evidence" value="ECO:0007669"/>
    <property type="project" value="TreeGrafter"/>
</dbReference>